<name>A0ACA9UT01_BIOOC</name>
<proteinExistence type="predicted"/>
<keyword evidence="2" id="KW-1185">Reference proteome</keyword>
<organism evidence="1 2">
    <name type="scientific">Clonostachys rosea f. rosea IK726</name>
    <dbReference type="NCBI Taxonomy" id="1349383"/>
    <lineage>
        <taxon>Eukaryota</taxon>
        <taxon>Fungi</taxon>
        <taxon>Dikarya</taxon>
        <taxon>Ascomycota</taxon>
        <taxon>Pezizomycotina</taxon>
        <taxon>Sordariomycetes</taxon>
        <taxon>Hypocreomycetidae</taxon>
        <taxon>Hypocreales</taxon>
        <taxon>Bionectriaceae</taxon>
        <taxon>Clonostachys</taxon>
    </lineage>
</organism>
<reference evidence="1" key="1">
    <citation type="submission" date="2020-04" db="EMBL/GenBank/DDBJ databases">
        <authorList>
            <person name="Broberg M."/>
        </authorList>
    </citation>
    <scope>NUCLEOTIDE SEQUENCE</scope>
</reference>
<gene>
    <name evidence="1" type="ORF">CRV2_00008109</name>
</gene>
<evidence type="ECO:0000313" key="2">
    <source>
        <dbReference type="Proteomes" id="UP000836387"/>
    </source>
</evidence>
<evidence type="ECO:0000313" key="1">
    <source>
        <dbReference type="EMBL" id="CAG9956205.1"/>
    </source>
</evidence>
<protein>
    <submittedName>
        <fullName evidence="1">Uncharacterized protein</fullName>
    </submittedName>
</protein>
<reference evidence="1" key="2">
    <citation type="submission" date="2021-10" db="EMBL/GenBank/DDBJ databases">
        <authorList>
            <person name="Piombo E."/>
        </authorList>
    </citation>
    <scope>NUCLEOTIDE SEQUENCE</scope>
</reference>
<sequence length="146" mass="16312">MRTARLLDRASPAEFASLPRLDPVLIPHHADILVFFLVIPSPPQEIPVRKGAPRLHHAVGRDLEPHPEPSQPLDVDDRDGRHRGYDAHHPEHPELVALRPVGALDGQHARDHRHGEEEPTYVGDAVQSSFVEVLVGLLRAKLLLRL</sequence>
<dbReference type="Proteomes" id="UP000836387">
    <property type="component" value="Unassembled WGS sequence"/>
</dbReference>
<dbReference type="EMBL" id="CADEHS020000645">
    <property type="protein sequence ID" value="CAG9956205.1"/>
    <property type="molecule type" value="Genomic_DNA"/>
</dbReference>
<accession>A0ACA9UT01</accession>
<comment type="caution">
    <text evidence="1">The sequence shown here is derived from an EMBL/GenBank/DDBJ whole genome shotgun (WGS) entry which is preliminary data.</text>
</comment>